<dbReference type="AlphaFoldDB" id="A0A133UC72"/>
<evidence type="ECO:0000313" key="2">
    <source>
        <dbReference type="Proteomes" id="UP000070195"/>
    </source>
</evidence>
<name>A0A133UC72_9EURY</name>
<evidence type="ECO:0000313" key="1">
    <source>
        <dbReference type="EMBL" id="KXA91796.1"/>
    </source>
</evidence>
<comment type="caution">
    <text evidence="1">The sequence shown here is derived from an EMBL/GenBank/DDBJ whole genome shotgun (WGS) entry which is preliminary data.</text>
</comment>
<gene>
    <name evidence="1" type="ORF">AKJ63_00820</name>
</gene>
<organism evidence="1 2">
    <name type="scientific">candidate division MSBL1 archaeon SCGC-AAA259D18</name>
    <dbReference type="NCBI Taxonomy" id="1698262"/>
    <lineage>
        <taxon>Archaea</taxon>
        <taxon>Methanobacteriati</taxon>
        <taxon>Methanobacteriota</taxon>
        <taxon>candidate division MSBL1</taxon>
    </lineage>
</organism>
<dbReference type="Proteomes" id="UP000070195">
    <property type="component" value="Unassembled WGS sequence"/>
</dbReference>
<dbReference type="EMBL" id="LHXM01000012">
    <property type="protein sequence ID" value="KXA91796.1"/>
    <property type="molecule type" value="Genomic_DNA"/>
</dbReference>
<accession>A0A133UC72</accession>
<reference evidence="1 2" key="1">
    <citation type="journal article" date="2016" name="Sci. Rep.">
        <title>Metabolic traits of an uncultured archaeal lineage -MSBL1- from brine pools of the Red Sea.</title>
        <authorList>
            <person name="Mwirichia R."/>
            <person name="Alam I."/>
            <person name="Rashid M."/>
            <person name="Vinu M."/>
            <person name="Ba-Alawi W."/>
            <person name="Anthony Kamau A."/>
            <person name="Kamanda Ngugi D."/>
            <person name="Goker M."/>
            <person name="Klenk H.P."/>
            <person name="Bajic V."/>
            <person name="Stingl U."/>
        </authorList>
    </citation>
    <scope>NUCLEOTIDE SEQUENCE [LARGE SCALE GENOMIC DNA]</scope>
    <source>
        <strain evidence="1">SCGC-AAA259D18</strain>
    </source>
</reference>
<keyword evidence="2" id="KW-1185">Reference proteome</keyword>
<protein>
    <submittedName>
        <fullName evidence="1">Uncharacterized protein</fullName>
    </submittedName>
</protein>
<proteinExistence type="predicted"/>
<sequence>MRVLEAGVKAGNDSGGNRTGAFVIKREKSIDGILYNRGSQRRGGKIRRKINKVLMTKNKTIDSERKSTDHTILFFISL</sequence>